<dbReference type="GO" id="GO:0016874">
    <property type="term" value="F:ligase activity"/>
    <property type="evidence" value="ECO:0007669"/>
    <property type="project" value="UniProtKB-KW"/>
</dbReference>
<dbReference type="RefSeq" id="WP_131335221.1">
    <property type="nucleotide sequence ID" value="NZ_SJJZ01000001.1"/>
</dbReference>
<dbReference type="AlphaFoldDB" id="A0A4R0HJE0"/>
<dbReference type="Proteomes" id="UP000292346">
    <property type="component" value="Unassembled WGS sequence"/>
</dbReference>
<dbReference type="EMBL" id="SJJZ01000001">
    <property type="protein sequence ID" value="TCC10831.1"/>
    <property type="molecule type" value="Genomic_DNA"/>
</dbReference>
<name>A0A4R0HJE0_9ACTN</name>
<dbReference type="OrthoDB" id="4541754at2"/>
<gene>
    <name evidence="1" type="ORF">E0H45_05850</name>
</gene>
<evidence type="ECO:0000313" key="1">
    <source>
        <dbReference type="EMBL" id="TCC10831.1"/>
    </source>
</evidence>
<reference evidence="1 2" key="1">
    <citation type="submission" date="2019-02" db="EMBL/GenBank/DDBJ databases">
        <title>Kribbella capetownensis sp. nov. and Kribbella speibonae sp. nov., isolated from soil.</title>
        <authorList>
            <person name="Curtis S.M."/>
            <person name="Norton I."/>
            <person name="Everest G.J."/>
            <person name="Meyers P.R."/>
        </authorList>
    </citation>
    <scope>NUCLEOTIDE SEQUENCE [LARGE SCALE GENOMIC DNA]</scope>
    <source>
        <strain evidence="1 2">KCTC 29219</strain>
    </source>
</reference>
<proteinExistence type="predicted"/>
<dbReference type="SUPFAM" id="SSF55144">
    <property type="entry name" value="LigT-like"/>
    <property type="match status" value="1"/>
</dbReference>
<accession>A0A4R0HJE0</accession>
<comment type="caution">
    <text evidence="1">The sequence shown here is derived from an EMBL/GenBank/DDBJ whole genome shotgun (WGS) entry which is preliminary data.</text>
</comment>
<evidence type="ECO:0000313" key="2">
    <source>
        <dbReference type="Proteomes" id="UP000292346"/>
    </source>
</evidence>
<keyword evidence="2" id="KW-1185">Reference proteome</keyword>
<dbReference type="Pfam" id="PF13563">
    <property type="entry name" value="2_5_RNA_ligase2"/>
    <property type="match status" value="1"/>
</dbReference>
<protein>
    <submittedName>
        <fullName evidence="1">2'-5' RNA ligase family protein</fullName>
    </submittedName>
</protein>
<organism evidence="1 2">
    <name type="scientific">Kribbella soli</name>
    <dbReference type="NCBI Taxonomy" id="1124743"/>
    <lineage>
        <taxon>Bacteria</taxon>
        <taxon>Bacillati</taxon>
        <taxon>Actinomycetota</taxon>
        <taxon>Actinomycetes</taxon>
        <taxon>Propionibacteriales</taxon>
        <taxon>Kribbellaceae</taxon>
        <taxon>Kribbella</taxon>
    </lineage>
</organism>
<sequence length="217" mass="24679">MIREVRDHWYWRPNWRPGRSFYTWHVVFPNDAVLTDVHAAYKRLVGSLPGITPVPVQWLHLTLQGIGFVDKVPQADLDPIIDAAQRRLEYFRPFEIKLGPAIVDVESLQLPVSPVDRLRRLRAQLRAAITDVWGSDSVPALPELDPHVSLGYWNQPAPAEPLRQRVNALAGGVARTEITRVSLINLNRDHNQYEWTTYASLRLGARPTASDDTRAGR</sequence>
<dbReference type="Gene3D" id="3.90.1140.10">
    <property type="entry name" value="Cyclic phosphodiesterase"/>
    <property type="match status" value="1"/>
</dbReference>
<dbReference type="InterPro" id="IPR009097">
    <property type="entry name" value="Cyclic_Pdiesterase"/>
</dbReference>
<keyword evidence="1" id="KW-0436">Ligase</keyword>